<feature type="transmembrane region" description="Helical" evidence="2">
    <location>
        <begin position="196"/>
        <end position="223"/>
    </location>
</feature>
<proteinExistence type="predicted"/>
<dbReference type="PIRSF" id="PIRSF035905">
    <property type="entry name" value="UCP035905_mp"/>
    <property type="match status" value="1"/>
</dbReference>
<dbReference type="RefSeq" id="WP_071916119.1">
    <property type="nucleotide sequence ID" value="NZ_CP017637.1"/>
</dbReference>
<feature type="transmembrane region" description="Helical" evidence="2">
    <location>
        <begin position="163"/>
        <end position="184"/>
    </location>
</feature>
<feature type="transmembrane region" description="Helical" evidence="2">
    <location>
        <begin position="6"/>
        <end position="24"/>
    </location>
</feature>
<evidence type="ECO:0000313" key="3">
    <source>
        <dbReference type="EMBL" id="APG14200.1"/>
    </source>
</evidence>
<feature type="transmembrane region" description="Helical" evidence="2">
    <location>
        <begin position="828"/>
        <end position="848"/>
    </location>
</feature>
<dbReference type="AlphaFoldDB" id="A0A1L3FLP9"/>
<accession>A0A1L3FLP9</accession>
<feature type="transmembrane region" description="Helical" evidence="2">
    <location>
        <begin position="364"/>
        <end position="382"/>
    </location>
</feature>
<feature type="compositionally biased region" description="Pro residues" evidence="1">
    <location>
        <begin position="69"/>
        <end position="84"/>
    </location>
</feature>
<feature type="transmembrane region" description="Helical" evidence="2">
    <location>
        <begin position="572"/>
        <end position="589"/>
    </location>
</feature>
<feature type="transmembrane region" description="Helical" evidence="2">
    <location>
        <begin position="388"/>
        <end position="405"/>
    </location>
</feature>
<dbReference type="PANTHER" id="PTHR38434">
    <property type="entry name" value="BLL2549 PROTEIN"/>
    <property type="match status" value="1"/>
</dbReference>
<feature type="transmembrane region" description="Helical" evidence="2">
    <location>
        <begin position="656"/>
        <end position="675"/>
    </location>
</feature>
<dbReference type="Pfam" id="PF10101">
    <property type="entry name" value="DUF2339"/>
    <property type="match status" value="1"/>
</dbReference>
<feature type="transmembrane region" description="Helical" evidence="2">
    <location>
        <begin position="229"/>
        <end position="249"/>
    </location>
</feature>
<organism evidence="3 4">
    <name type="scientific">Bradyrhizobium japonicum</name>
    <dbReference type="NCBI Taxonomy" id="375"/>
    <lineage>
        <taxon>Bacteria</taxon>
        <taxon>Pseudomonadati</taxon>
        <taxon>Pseudomonadota</taxon>
        <taxon>Alphaproteobacteria</taxon>
        <taxon>Hyphomicrobiales</taxon>
        <taxon>Nitrobacteraceae</taxon>
        <taxon>Bradyrhizobium</taxon>
    </lineage>
</organism>
<evidence type="ECO:0000256" key="1">
    <source>
        <dbReference type="SAM" id="MobiDB-lite"/>
    </source>
</evidence>
<dbReference type="EMBL" id="CP017637">
    <property type="protein sequence ID" value="APG14200.1"/>
    <property type="molecule type" value="Genomic_DNA"/>
</dbReference>
<feature type="transmembrane region" description="Helical" evidence="2">
    <location>
        <begin position="879"/>
        <end position="899"/>
    </location>
</feature>
<feature type="transmembrane region" description="Helical" evidence="2">
    <location>
        <begin position="138"/>
        <end position="157"/>
    </location>
</feature>
<evidence type="ECO:0000313" key="4">
    <source>
        <dbReference type="Proteomes" id="UP000181962"/>
    </source>
</evidence>
<feature type="transmembrane region" description="Helical" evidence="2">
    <location>
        <begin position="280"/>
        <end position="297"/>
    </location>
</feature>
<feature type="transmembrane region" description="Helical" evidence="2">
    <location>
        <begin position="304"/>
        <end position="321"/>
    </location>
</feature>
<feature type="transmembrane region" description="Helical" evidence="2">
    <location>
        <begin position="333"/>
        <end position="352"/>
    </location>
</feature>
<feature type="transmembrane region" description="Helical" evidence="2">
    <location>
        <begin position="695"/>
        <end position="712"/>
    </location>
</feature>
<dbReference type="PANTHER" id="PTHR38434:SF1">
    <property type="entry name" value="BLL2549 PROTEIN"/>
    <property type="match status" value="1"/>
</dbReference>
<dbReference type="InterPro" id="IPR019286">
    <property type="entry name" value="DUF2339_TM"/>
</dbReference>
<gene>
    <name evidence="3" type="ORF">BKD09_38185</name>
</gene>
<feature type="transmembrane region" description="Helical" evidence="2">
    <location>
        <begin position="515"/>
        <end position="537"/>
    </location>
</feature>
<sequence>MFDGPFDVFALIIAIIAVLIAIKASSQAAELRRRLASLEEMFYAQRQVQPPPLMPTQVQAEAPATTAAEPPPLAPKAEAAPPPLVTEEVSPRPLAASTEADAPPPLAASTEAYAPPPLPAPAPDIREPGFEERLGTRWVVWIGGLALALGGFFMVRYSIEAGLVGPGVRVFLGGLFAAALLGAGEWSRRKESISNIAALPIANIPAILTAAGTAVAFATIYAAYALYGFLVPATAFVLLGIVAMGTLAAALLHGPALAGLGVVGAFVTPILVSSGKPDYWALYIYLAIVTAASFGLARIRLWRWLAVTTIAFAVLWIFPGLDTSELQVAPHTFHAIAGFVLAALLVVCGFMFGPTIEDGEIEPVSSSSLGAYLFGAMLIVLSSAHADLALIAFTLLVGATLLVAWRAPAATGALGAAAATVFIVFAEWAVRANPDMLVLPGGPMPGVGPVATDSAVTLHLVMAAIFAAGFGIAGFLAQGRSNSAVIPVVWSAAAVTTPIAILVALYARIAHLDRSIPFAILAVLLAAAFGAATEALARREDRPGTATSVALFATGTLGALALALTFALEKGWLTIALALMSLGTAWISLQRPIPVLRRLAAVFAAIVTARIGYDPRIVGDAVGTTPIFNWLLWGYGLPAASFWGASIFLRRRGDDPPLRIVEAAAILFTALLAFMEIRHLATGGRMTSPPSLLEFALQVCVALAMAIGLERLRLRSHSIVHNVGAIALTAIAGLISVFGLLILENPWLLSSVDVGGLVFNLLLLGYALPAVLMLLLSYAVAGHRPVAYANTIAGGALVFALTYLTLEIRRFYHGPVLLYGATTGAEQYTYSIGWLGFGVVLLGVGILVNSERARLASAAVIALTILKAFVIDMSTLTGVYRALSFMCLGIVLVAIGWLYQRILFRRQIAPPPAPQAST</sequence>
<feature type="transmembrane region" description="Helical" evidence="2">
    <location>
        <begin position="488"/>
        <end position="509"/>
    </location>
</feature>
<evidence type="ECO:0008006" key="5">
    <source>
        <dbReference type="Google" id="ProtNLM"/>
    </source>
</evidence>
<feature type="transmembrane region" description="Helical" evidence="2">
    <location>
        <begin position="628"/>
        <end position="649"/>
    </location>
</feature>
<keyword evidence="2" id="KW-0472">Membrane</keyword>
<feature type="transmembrane region" description="Helical" evidence="2">
    <location>
        <begin position="754"/>
        <end position="776"/>
    </location>
</feature>
<feature type="transmembrane region" description="Helical" evidence="2">
    <location>
        <begin position="549"/>
        <end position="566"/>
    </location>
</feature>
<reference evidence="3 4" key="1">
    <citation type="submission" date="2016-11" db="EMBL/GenBank/DDBJ databases">
        <title>Complete Genome Sequence of Bradyrhizobium sp. strain J5, an isolated from soybean nodule in Hokkaido.</title>
        <authorList>
            <person name="Kanehara K."/>
        </authorList>
    </citation>
    <scope>NUCLEOTIDE SEQUENCE [LARGE SCALE GENOMIC DNA]</scope>
    <source>
        <strain evidence="3 4">J5</strain>
    </source>
</reference>
<keyword evidence="2" id="KW-1133">Transmembrane helix</keyword>
<protein>
    <recommendedName>
        <fullName evidence="5">DUF2339 domain-containing protein</fullName>
    </recommendedName>
</protein>
<feature type="transmembrane region" description="Helical" evidence="2">
    <location>
        <begin position="719"/>
        <end position="742"/>
    </location>
</feature>
<feature type="transmembrane region" description="Helical" evidence="2">
    <location>
        <begin position="412"/>
        <end position="430"/>
    </location>
</feature>
<evidence type="ECO:0000256" key="2">
    <source>
        <dbReference type="SAM" id="Phobius"/>
    </source>
</evidence>
<dbReference type="InterPro" id="IPR014600">
    <property type="entry name" value="UCP035905_mem"/>
</dbReference>
<feature type="transmembrane region" description="Helical" evidence="2">
    <location>
        <begin position="450"/>
        <end position="476"/>
    </location>
</feature>
<feature type="transmembrane region" description="Helical" evidence="2">
    <location>
        <begin position="596"/>
        <end position="613"/>
    </location>
</feature>
<name>A0A1L3FLP9_BRAJP</name>
<dbReference type="OrthoDB" id="5422830at2"/>
<dbReference type="Proteomes" id="UP000181962">
    <property type="component" value="Chromosome"/>
</dbReference>
<feature type="transmembrane region" description="Helical" evidence="2">
    <location>
        <begin position="256"/>
        <end position="274"/>
    </location>
</feature>
<feature type="region of interest" description="Disordered" evidence="1">
    <location>
        <begin position="57"/>
        <end position="127"/>
    </location>
</feature>
<feature type="transmembrane region" description="Helical" evidence="2">
    <location>
        <begin position="788"/>
        <end position="808"/>
    </location>
</feature>
<feature type="transmembrane region" description="Helical" evidence="2">
    <location>
        <begin position="855"/>
        <end position="873"/>
    </location>
</feature>
<keyword evidence="2" id="KW-0812">Transmembrane</keyword>